<evidence type="ECO:0000313" key="12">
    <source>
        <dbReference type="RefSeq" id="XP_002739747.1"/>
    </source>
</evidence>
<keyword evidence="7 9" id="KW-0472">Membrane</keyword>
<evidence type="ECO:0000313" key="11">
    <source>
        <dbReference type="Proteomes" id="UP000694865"/>
    </source>
</evidence>
<evidence type="ECO:0000256" key="1">
    <source>
        <dbReference type="ARBA" id="ARBA00004414"/>
    </source>
</evidence>
<evidence type="ECO:0000256" key="6">
    <source>
        <dbReference type="ARBA" id="ARBA00022833"/>
    </source>
</evidence>
<keyword evidence="9" id="KW-0812">Transmembrane</keyword>
<comment type="similarity">
    <text evidence="4">Belongs to the CDIP1/LITAF family.</text>
</comment>
<protein>
    <submittedName>
        <fullName evidence="12">Cell death-inducing p53-target protein 1-like</fullName>
    </submittedName>
</protein>
<dbReference type="InterPro" id="IPR006629">
    <property type="entry name" value="LITAF"/>
</dbReference>
<evidence type="ECO:0000256" key="8">
    <source>
        <dbReference type="SAM" id="MobiDB-lite"/>
    </source>
</evidence>
<feature type="compositionally biased region" description="Polar residues" evidence="8">
    <location>
        <begin position="42"/>
        <end position="53"/>
    </location>
</feature>
<evidence type="ECO:0000256" key="2">
    <source>
        <dbReference type="ARBA" id="ARBA00004481"/>
    </source>
</evidence>
<feature type="compositionally biased region" description="Polar residues" evidence="8">
    <location>
        <begin position="1"/>
        <end position="12"/>
    </location>
</feature>
<organism evidence="11 12">
    <name type="scientific">Saccoglossus kowalevskii</name>
    <name type="common">Acorn worm</name>
    <dbReference type="NCBI Taxonomy" id="10224"/>
    <lineage>
        <taxon>Eukaryota</taxon>
        <taxon>Metazoa</taxon>
        <taxon>Hemichordata</taxon>
        <taxon>Enteropneusta</taxon>
        <taxon>Harrimaniidae</taxon>
        <taxon>Saccoglossus</taxon>
    </lineage>
</organism>
<evidence type="ECO:0000256" key="5">
    <source>
        <dbReference type="ARBA" id="ARBA00022723"/>
    </source>
</evidence>
<feature type="domain" description="LITAF" evidence="10">
    <location>
        <begin position="149"/>
        <end position="233"/>
    </location>
</feature>
<accession>A0ABM0GXU4</accession>
<dbReference type="GeneID" id="100375692"/>
<name>A0ABM0GXU4_SACKO</name>
<proteinExistence type="inferred from homology"/>
<keyword evidence="5" id="KW-0479">Metal-binding</keyword>
<dbReference type="SMART" id="SM00714">
    <property type="entry name" value="LITAF"/>
    <property type="match status" value="1"/>
</dbReference>
<evidence type="ECO:0000259" key="10">
    <source>
        <dbReference type="PROSITE" id="PS51837"/>
    </source>
</evidence>
<keyword evidence="6" id="KW-0862">Zinc</keyword>
<keyword evidence="9" id="KW-1133">Transmembrane helix</keyword>
<evidence type="ECO:0000256" key="7">
    <source>
        <dbReference type="ARBA" id="ARBA00023136"/>
    </source>
</evidence>
<dbReference type="PANTHER" id="PTHR23292:SF6">
    <property type="entry name" value="FI16602P1-RELATED"/>
    <property type="match status" value="1"/>
</dbReference>
<reference evidence="12" key="1">
    <citation type="submission" date="2025-08" db="UniProtKB">
        <authorList>
            <consortium name="RefSeq"/>
        </authorList>
    </citation>
    <scope>IDENTIFICATION</scope>
    <source>
        <tissue evidence="12">Testes</tissue>
    </source>
</reference>
<dbReference type="PROSITE" id="PS51837">
    <property type="entry name" value="LITAF"/>
    <property type="match status" value="1"/>
</dbReference>
<keyword evidence="11" id="KW-1185">Reference proteome</keyword>
<evidence type="ECO:0000256" key="9">
    <source>
        <dbReference type="SAM" id="Phobius"/>
    </source>
</evidence>
<feature type="compositionally biased region" description="Polar residues" evidence="8">
    <location>
        <begin position="98"/>
        <end position="108"/>
    </location>
</feature>
<dbReference type="RefSeq" id="XP_002739747.1">
    <property type="nucleotide sequence ID" value="XM_002739701.2"/>
</dbReference>
<evidence type="ECO:0000256" key="4">
    <source>
        <dbReference type="ARBA" id="ARBA00005975"/>
    </source>
</evidence>
<dbReference type="Proteomes" id="UP000694865">
    <property type="component" value="Unplaced"/>
</dbReference>
<feature type="compositionally biased region" description="Pro residues" evidence="8">
    <location>
        <begin position="59"/>
        <end position="71"/>
    </location>
</feature>
<evidence type="ECO:0000256" key="3">
    <source>
        <dbReference type="ARBA" id="ARBA00004630"/>
    </source>
</evidence>
<dbReference type="InterPro" id="IPR037519">
    <property type="entry name" value="LITAF_fam"/>
</dbReference>
<comment type="subcellular location">
    <subcellularLocation>
        <location evidence="2">Endosome membrane</location>
        <topology evidence="2">Peripheral membrane protein</topology>
    </subcellularLocation>
    <subcellularLocation>
        <location evidence="1">Late endosome membrane</location>
    </subcellularLocation>
    <subcellularLocation>
        <location evidence="3">Lysosome membrane</location>
        <topology evidence="3">Peripheral membrane protein</topology>
        <orientation evidence="3">Cytoplasmic side</orientation>
    </subcellularLocation>
</comment>
<gene>
    <name evidence="12" type="primary">LOC100375692</name>
</gene>
<feature type="region of interest" description="Disordered" evidence="8">
    <location>
        <begin position="1"/>
        <end position="108"/>
    </location>
</feature>
<feature type="transmembrane region" description="Helical" evidence="9">
    <location>
        <begin position="187"/>
        <end position="209"/>
    </location>
</feature>
<dbReference type="Pfam" id="PF10601">
    <property type="entry name" value="zf-LITAF-like"/>
    <property type="match status" value="1"/>
</dbReference>
<dbReference type="PANTHER" id="PTHR23292">
    <property type="entry name" value="LIPOPOLYSACCHARIDE-INDUCED TUMOR NECROSIS FACTOR-ALPHA FACTOR"/>
    <property type="match status" value="1"/>
</dbReference>
<sequence>MDTKASLPTTHGQHNEQYHFQGYPSGQIYPQQGQPPTVEPPSYQSTYPQQVSSANQAPYPQPPPVHAPLPQQPSLGHAPYPQQPTAPPGHAAYPQQPSPRQATYPHQPQDQSLYSIAEHDNDPVQPNPQKLPPGEVQLSDSTTVTMTTTTVNQVSQTVVYRHAPVQTHCPYCNTDVITKLQYKKGMITWAICCIICLIGGWCGCCLIPFCAKSCKDVVHVCPNCSNILSVFKRV</sequence>